<reference evidence="3" key="2">
    <citation type="submission" date="2010-05" db="EMBL/GenBank/DDBJ databases">
        <title>The genome sequence of Magnaporthe poae strain ATCC 64411.</title>
        <authorList>
            <person name="Ma L.-J."/>
            <person name="Dead R."/>
            <person name="Young S."/>
            <person name="Zeng Q."/>
            <person name="Koehrsen M."/>
            <person name="Alvarado L."/>
            <person name="Berlin A."/>
            <person name="Chapman S.B."/>
            <person name="Chen Z."/>
            <person name="Freedman E."/>
            <person name="Gellesch M."/>
            <person name="Goldberg J."/>
            <person name="Griggs A."/>
            <person name="Gujja S."/>
            <person name="Heilman E.R."/>
            <person name="Heiman D."/>
            <person name="Hepburn T."/>
            <person name="Howarth C."/>
            <person name="Jen D."/>
            <person name="Larson L."/>
            <person name="Mehta T."/>
            <person name="Neiman D."/>
            <person name="Pearson M."/>
            <person name="Roberts A."/>
            <person name="Saif S."/>
            <person name="Shea T."/>
            <person name="Shenoy N."/>
            <person name="Sisk P."/>
            <person name="Stolte C."/>
            <person name="Sykes S."/>
            <person name="Walk T."/>
            <person name="White J."/>
            <person name="Yandava C."/>
            <person name="Haas B."/>
            <person name="Nusbaum C."/>
            <person name="Birren B."/>
        </authorList>
    </citation>
    <scope>NUCLEOTIDE SEQUENCE [LARGE SCALE GENOMIC DNA]</scope>
    <source>
        <strain evidence="3">ATCC 64411 / 73-15</strain>
    </source>
</reference>
<accession>A0A0C4DNQ5</accession>
<dbReference type="VEuPathDB" id="FungiDB:MAPG_01449"/>
<dbReference type="AlphaFoldDB" id="A0A0C4DNQ5"/>
<name>A0A0C4DNQ5_MAGP6</name>
<reference evidence="1" key="3">
    <citation type="submission" date="2011-03" db="EMBL/GenBank/DDBJ databases">
        <title>Annotation of Magnaporthe poae ATCC 64411.</title>
        <authorList>
            <person name="Ma L.-J."/>
            <person name="Dead R."/>
            <person name="Young S.K."/>
            <person name="Zeng Q."/>
            <person name="Gargeya S."/>
            <person name="Fitzgerald M."/>
            <person name="Haas B."/>
            <person name="Abouelleil A."/>
            <person name="Alvarado L."/>
            <person name="Arachchi H.M."/>
            <person name="Berlin A."/>
            <person name="Brown A."/>
            <person name="Chapman S.B."/>
            <person name="Chen Z."/>
            <person name="Dunbar C."/>
            <person name="Freedman E."/>
            <person name="Gearin G."/>
            <person name="Gellesch M."/>
            <person name="Goldberg J."/>
            <person name="Griggs A."/>
            <person name="Gujja S."/>
            <person name="Heiman D."/>
            <person name="Howarth C."/>
            <person name="Larson L."/>
            <person name="Lui A."/>
            <person name="MacDonald P.J.P."/>
            <person name="Mehta T."/>
            <person name="Montmayeur A."/>
            <person name="Murphy C."/>
            <person name="Neiman D."/>
            <person name="Pearson M."/>
            <person name="Priest M."/>
            <person name="Roberts A."/>
            <person name="Saif S."/>
            <person name="Shea T."/>
            <person name="Shenoy N."/>
            <person name="Sisk P."/>
            <person name="Stolte C."/>
            <person name="Sykes S."/>
            <person name="Yandava C."/>
            <person name="Wortman J."/>
            <person name="Nusbaum C."/>
            <person name="Birren B."/>
        </authorList>
    </citation>
    <scope>NUCLEOTIDE SEQUENCE</scope>
    <source>
        <strain evidence="1">ATCC 64411</strain>
    </source>
</reference>
<dbReference type="Proteomes" id="UP000011715">
    <property type="component" value="Unassembled WGS sequence"/>
</dbReference>
<reference evidence="1" key="1">
    <citation type="submission" date="2010-05" db="EMBL/GenBank/DDBJ databases">
        <title>The Genome Sequence of Magnaporthe poae strain ATCC 64411.</title>
        <authorList>
            <consortium name="The Broad Institute Genome Sequencing Platform"/>
            <consortium name="Broad Institute Genome Sequencing Center for Infectious Disease"/>
            <person name="Ma L.-J."/>
            <person name="Dead R."/>
            <person name="Young S."/>
            <person name="Zeng Q."/>
            <person name="Koehrsen M."/>
            <person name="Alvarado L."/>
            <person name="Berlin A."/>
            <person name="Chapman S.B."/>
            <person name="Chen Z."/>
            <person name="Freedman E."/>
            <person name="Gellesch M."/>
            <person name="Goldberg J."/>
            <person name="Griggs A."/>
            <person name="Gujja S."/>
            <person name="Heilman E.R."/>
            <person name="Heiman D."/>
            <person name="Hepburn T."/>
            <person name="Howarth C."/>
            <person name="Jen D."/>
            <person name="Larson L."/>
            <person name="Mehta T."/>
            <person name="Neiman D."/>
            <person name="Pearson M."/>
            <person name="Roberts A."/>
            <person name="Saif S."/>
            <person name="Shea T."/>
            <person name="Shenoy N."/>
            <person name="Sisk P."/>
            <person name="Stolte C."/>
            <person name="Sykes S."/>
            <person name="Walk T."/>
            <person name="White J."/>
            <person name="Yandava C."/>
            <person name="Haas B."/>
            <person name="Nusbaum C."/>
            <person name="Birren B."/>
        </authorList>
    </citation>
    <scope>NUCLEOTIDE SEQUENCE</scope>
    <source>
        <strain evidence="1">ATCC 64411</strain>
    </source>
</reference>
<proteinExistence type="predicted"/>
<protein>
    <submittedName>
        <fullName evidence="1 2">Uncharacterized protein</fullName>
    </submittedName>
</protein>
<sequence>MGIILATFFSPLVGSPSHKDHEDRSVSGRGAEQLYRQLARRNIRKPDGKYNGKGRHYSRLARVLPIRAMVIVGTVGMIEPVMASEYCRNGSSPWRRSPMARQASPPGRLRDRAVEYGHRVEAVLLEQAALRGPLGLEMERVAWPVRLSPFTHKLAGSDGRA</sequence>
<dbReference type="EMBL" id="ADBL01000349">
    <property type="status" value="NOT_ANNOTATED_CDS"/>
    <property type="molecule type" value="Genomic_DNA"/>
</dbReference>
<reference evidence="2" key="5">
    <citation type="submission" date="2015-06" db="UniProtKB">
        <authorList>
            <consortium name="EnsemblFungi"/>
        </authorList>
    </citation>
    <scope>IDENTIFICATION</scope>
    <source>
        <strain evidence="2">ATCC 64411</strain>
    </source>
</reference>
<reference evidence="2" key="4">
    <citation type="journal article" date="2015" name="G3 (Bethesda)">
        <title>Genome sequences of three phytopathogenic species of the Magnaporthaceae family of fungi.</title>
        <authorList>
            <person name="Okagaki L.H."/>
            <person name="Nunes C.C."/>
            <person name="Sailsbery J."/>
            <person name="Clay B."/>
            <person name="Brown D."/>
            <person name="John T."/>
            <person name="Oh Y."/>
            <person name="Young N."/>
            <person name="Fitzgerald M."/>
            <person name="Haas B.J."/>
            <person name="Zeng Q."/>
            <person name="Young S."/>
            <person name="Adiconis X."/>
            <person name="Fan L."/>
            <person name="Levin J.Z."/>
            <person name="Mitchell T.K."/>
            <person name="Okubara P.A."/>
            <person name="Farman M.L."/>
            <person name="Kohn L.M."/>
            <person name="Birren B."/>
            <person name="Ma L.-J."/>
            <person name="Dean R.A."/>
        </authorList>
    </citation>
    <scope>NUCLEOTIDE SEQUENCE</scope>
    <source>
        <strain evidence="2">ATCC 64411 / 73-15</strain>
    </source>
</reference>
<keyword evidence="3" id="KW-1185">Reference proteome</keyword>
<evidence type="ECO:0000313" key="3">
    <source>
        <dbReference type="Proteomes" id="UP000011715"/>
    </source>
</evidence>
<organism evidence="2 3">
    <name type="scientific">Magnaporthiopsis poae (strain ATCC 64411 / 73-15)</name>
    <name type="common">Kentucky bluegrass fungus</name>
    <name type="synonym">Magnaporthe poae</name>
    <dbReference type="NCBI Taxonomy" id="644358"/>
    <lineage>
        <taxon>Eukaryota</taxon>
        <taxon>Fungi</taxon>
        <taxon>Dikarya</taxon>
        <taxon>Ascomycota</taxon>
        <taxon>Pezizomycotina</taxon>
        <taxon>Sordariomycetes</taxon>
        <taxon>Sordariomycetidae</taxon>
        <taxon>Magnaporthales</taxon>
        <taxon>Magnaporthaceae</taxon>
        <taxon>Magnaporthiopsis</taxon>
    </lineage>
</organism>
<evidence type="ECO:0000313" key="2">
    <source>
        <dbReference type="EnsemblFungi" id="MAPG_01449T0"/>
    </source>
</evidence>
<gene>
    <name evidence="1" type="ORF">MAPG_01449</name>
</gene>
<dbReference type="EnsemblFungi" id="MAPG_01449T0">
    <property type="protein sequence ID" value="MAPG_01449T0"/>
    <property type="gene ID" value="MAPG_01449"/>
</dbReference>
<evidence type="ECO:0000313" key="1">
    <source>
        <dbReference type="EMBL" id="KLU82377.1"/>
    </source>
</evidence>
<dbReference type="EMBL" id="GL876966">
    <property type="protein sequence ID" value="KLU82377.1"/>
    <property type="molecule type" value="Genomic_DNA"/>
</dbReference>